<dbReference type="Gene3D" id="1.20.90.10">
    <property type="entry name" value="Phospholipase A2 domain"/>
    <property type="match status" value="1"/>
</dbReference>
<dbReference type="GO" id="GO:0050482">
    <property type="term" value="P:arachidonate secretion"/>
    <property type="evidence" value="ECO:0007669"/>
    <property type="project" value="InterPro"/>
</dbReference>
<dbReference type="SUPFAM" id="SSF48619">
    <property type="entry name" value="Phospholipase A2, PLA2"/>
    <property type="match status" value="1"/>
</dbReference>
<evidence type="ECO:0000256" key="1">
    <source>
        <dbReference type="SAM" id="SignalP"/>
    </source>
</evidence>
<evidence type="ECO:0000313" key="2">
    <source>
        <dbReference type="EMBL" id="KAK3313967.1"/>
    </source>
</evidence>
<feature type="chain" id="PRO_5041973559" evidence="1">
    <location>
        <begin position="23"/>
        <end position="569"/>
    </location>
</feature>
<reference evidence="2" key="2">
    <citation type="submission" date="2023-06" db="EMBL/GenBank/DDBJ databases">
        <authorList>
            <consortium name="Lawrence Berkeley National Laboratory"/>
            <person name="Haridas S."/>
            <person name="Hensen N."/>
            <person name="Bonometti L."/>
            <person name="Westerberg I."/>
            <person name="Brannstrom I.O."/>
            <person name="Guillou S."/>
            <person name="Cros-Aarteil S."/>
            <person name="Calhoun S."/>
            <person name="Kuo A."/>
            <person name="Mondo S."/>
            <person name="Pangilinan J."/>
            <person name="Riley R."/>
            <person name="Labutti K."/>
            <person name="Andreopoulos B."/>
            <person name="Lipzen A."/>
            <person name="Chen C."/>
            <person name="Yanf M."/>
            <person name="Daum C."/>
            <person name="Ng V."/>
            <person name="Clum A."/>
            <person name="Steindorff A."/>
            <person name="Ohm R."/>
            <person name="Martin F."/>
            <person name="Silar P."/>
            <person name="Natvig D."/>
            <person name="Lalanne C."/>
            <person name="Gautier V."/>
            <person name="Ament-Velasquez S.L."/>
            <person name="Kruys A."/>
            <person name="Hutchinson M.I."/>
            <person name="Powell A.J."/>
            <person name="Barry K."/>
            <person name="Miller A.N."/>
            <person name="Grigoriev I.V."/>
            <person name="Debuchy R."/>
            <person name="Gladieux P."/>
            <person name="Thoren M.H."/>
            <person name="Johannesson H."/>
        </authorList>
    </citation>
    <scope>NUCLEOTIDE SEQUENCE</scope>
    <source>
        <strain evidence="2">CBS 118394</strain>
    </source>
</reference>
<proteinExistence type="predicted"/>
<protein>
    <submittedName>
        <fullName evidence="2">Salivary secreted peptide</fullName>
    </submittedName>
</protein>
<dbReference type="Proteomes" id="UP001283341">
    <property type="component" value="Unassembled WGS sequence"/>
</dbReference>
<dbReference type="AlphaFoldDB" id="A0AAE0LZX7"/>
<dbReference type="GO" id="GO:0006644">
    <property type="term" value="P:phospholipid metabolic process"/>
    <property type="evidence" value="ECO:0007669"/>
    <property type="project" value="InterPro"/>
</dbReference>
<gene>
    <name evidence="2" type="ORF">B0H66DRAFT_594780</name>
</gene>
<keyword evidence="3" id="KW-1185">Reference proteome</keyword>
<reference evidence="2" key="1">
    <citation type="journal article" date="2023" name="Mol. Phylogenet. Evol.">
        <title>Genome-scale phylogeny and comparative genomics of the fungal order Sordariales.</title>
        <authorList>
            <person name="Hensen N."/>
            <person name="Bonometti L."/>
            <person name="Westerberg I."/>
            <person name="Brannstrom I.O."/>
            <person name="Guillou S."/>
            <person name="Cros-Aarteil S."/>
            <person name="Calhoun S."/>
            <person name="Haridas S."/>
            <person name="Kuo A."/>
            <person name="Mondo S."/>
            <person name="Pangilinan J."/>
            <person name="Riley R."/>
            <person name="LaButti K."/>
            <person name="Andreopoulos B."/>
            <person name="Lipzen A."/>
            <person name="Chen C."/>
            <person name="Yan M."/>
            <person name="Daum C."/>
            <person name="Ng V."/>
            <person name="Clum A."/>
            <person name="Steindorff A."/>
            <person name="Ohm R.A."/>
            <person name="Martin F."/>
            <person name="Silar P."/>
            <person name="Natvig D.O."/>
            <person name="Lalanne C."/>
            <person name="Gautier V."/>
            <person name="Ament-Velasquez S.L."/>
            <person name="Kruys A."/>
            <person name="Hutchinson M.I."/>
            <person name="Powell A.J."/>
            <person name="Barry K."/>
            <person name="Miller A.N."/>
            <person name="Grigoriev I.V."/>
            <person name="Debuchy R."/>
            <person name="Gladieux P."/>
            <person name="Hiltunen Thoren M."/>
            <person name="Johannesson H."/>
        </authorList>
    </citation>
    <scope>NUCLEOTIDE SEQUENCE</scope>
    <source>
        <strain evidence="2">CBS 118394</strain>
    </source>
</reference>
<evidence type="ECO:0000313" key="3">
    <source>
        <dbReference type="Proteomes" id="UP001283341"/>
    </source>
</evidence>
<organism evidence="2 3">
    <name type="scientific">Apodospora peruviana</name>
    <dbReference type="NCBI Taxonomy" id="516989"/>
    <lineage>
        <taxon>Eukaryota</taxon>
        <taxon>Fungi</taxon>
        <taxon>Dikarya</taxon>
        <taxon>Ascomycota</taxon>
        <taxon>Pezizomycotina</taxon>
        <taxon>Sordariomycetes</taxon>
        <taxon>Sordariomycetidae</taxon>
        <taxon>Sordariales</taxon>
        <taxon>Lasiosphaeriaceae</taxon>
        <taxon>Apodospora</taxon>
    </lineage>
</organism>
<accession>A0AAE0LZX7</accession>
<dbReference type="InterPro" id="IPR036444">
    <property type="entry name" value="PLipase_A2_dom_sf"/>
</dbReference>
<feature type="signal peptide" evidence="1">
    <location>
        <begin position="1"/>
        <end position="22"/>
    </location>
</feature>
<dbReference type="GO" id="GO:0004623">
    <property type="term" value="F:phospholipase A2 activity"/>
    <property type="evidence" value="ECO:0007669"/>
    <property type="project" value="InterPro"/>
</dbReference>
<keyword evidence="1" id="KW-0732">Signal</keyword>
<dbReference type="EMBL" id="JAUEDM010000007">
    <property type="protein sequence ID" value="KAK3313967.1"/>
    <property type="molecule type" value="Genomic_DNA"/>
</dbReference>
<sequence>MMKSFTIALLSFSFLGPASVYATDTGGCNANNCARAVTGTRQGPVFTSKAKQDCSDFVVTTKYGNTVTITAATTPTPVSKVIPTYASACSSSSAYVSACSCYGISSGTVTKSADTTTVTVTPGPVSSTPATPSGPPYVPDIPASYETCDFDPVSGGEFELLDPNALAIVNKNGKAAELADPAAEASQFVFSHPPAAPAQLFDAVITGGTKPLYLAIFKSGVVGFVETSSNGQSYVSSPDGEYITTVWSVQCNGLATAGILGGAEFQFTVKDNGEIVLAATSPRKLRKARDIPVPKGFFVKPKTVVIPPGSKCPSLQHAVTKNPPKQVTVNGCGPQDWRQYFIPNLEFESACNYHDACWSDCSETMASCNAGFLSRMYTICDASHTPGSRILAACRNLAEFYHSKVSGPSGSQVYTKAVGEYCDCECDDKTLKTCGDKCVNTKTDPENCGACNFHCPSGACTNGACSFNSCTGQSCYTFGSCGPGGDCVCASITGGTGFCVDGNTPCEGLLGCADSAGCPLGSVCAVGTCCERNVCISTDQCGGYNTPARMFMARDWSNATVGHPSVYES</sequence>
<name>A0AAE0LZX7_9PEZI</name>
<comment type="caution">
    <text evidence="2">The sequence shown here is derived from an EMBL/GenBank/DDBJ whole genome shotgun (WGS) entry which is preliminary data.</text>
</comment>